<evidence type="ECO:0000256" key="3">
    <source>
        <dbReference type="ARBA" id="ARBA00022692"/>
    </source>
</evidence>
<dbReference type="Pfam" id="PF02472">
    <property type="entry name" value="ExbD"/>
    <property type="match status" value="1"/>
</dbReference>
<keyword evidence="8" id="KW-1185">Reference proteome</keyword>
<gene>
    <name evidence="7" type="ORF">MTTB_04030</name>
</gene>
<dbReference type="EMBL" id="AP025698">
    <property type="protein sequence ID" value="BDH79024.1"/>
    <property type="molecule type" value="Genomic_DNA"/>
</dbReference>
<accession>A0ABN6PC31</accession>
<keyword evidence="4 6" id="KW-1133">Transmembrane helix</keyword>
<evidence type="ECO:0000313" key="7">
    <source>
        <dbReference type="EMBL" id="BDH79024.1"/>
    </source>
</evidence>
<organism evidence="7 8">
    <name type="scientific">Methanothermobacter tenebrarum</name>
    <dbReference type="NCBI Taxonomy" id="680118"/>
    <lineage>
        <taxon>Archaea</taxon>
        <taxon>Methanobacteriati</taxon>
        <taxon>Methanobacteriota</taxon>
        <taxon>Methanomada group</taxon>
        <taxon>Methanobacteria</taxon>
        <taxon>Methanobacteriales</taxon>
        <taxon>Methanobacteriaceae</taxon>
        <taxon>Methanothermobacter</taxon>
    </lineage>
</organism>
<keyword evidence="2" id="KW-1003">Cell membrane</keyword>
<dbReference type="InterPro" id="IPR003400">
    <property type="entry name" value="ExbD"/>
</dbReference>
<evidence type="ECO:0000313" key="8">
    <source>
        <dbReference type="Proteomes" id="UP000831817"/>
    </source>
</evidence>
<sequence length="132" mass="14606">MPIDVERYKRKIRRANPRFNLVPFIDILFTLLIFLVVTSSFQGINEGTSSSSGKPEPGETLGPSEYYLIPVAGLKKVIVNNVDKSEYIKNSAIAVHTRVLDEGEITIRPREGLIIIQTPPGFPVDKAVKSPA</sequence>
<evidence type="ECO:0000256" key="4">
    <source>
        <dbReference type="ARBA" id="ARBA00022989"/>
    </source>
</evidence>
<keyword evidence="5 6" id="KW-0472">Membrane</keyword>
<proteinExistence type="predicted"/>
<evidence type="ECO:0000256" key="1">
    <source>
        <dbReference type="ARBA" id="ARBA00004162"/>
    </source>
</evidence>
<dbReference type="Proteomes" id="UP000831817">
    <property type="component" value="Chromosome"/>
</dbReference>
<protein>
    <submittedName>
        <fullName evidence="7">Biopolymer transporter ExbD</fullName>
    </submittedName>
</protein>
<evidence type="ECO:0000256" key="2">
    <source>
        <dbReference type="ARBA" id="ARBA00022475"/>
    </source>
</evidence>
<feature type="transmembrane region" description="Helical" evidence="6">
    <location>
        <begin position="21"/>
        <end position="41"/>
    </location>
</feature>
<keyword evidence="3 6" id="KW-0812">Transmembrane</keyword>
<reference evidence="7 8" key="1">
    <citation type="submission" date="2022-04" db="EMBL/GenBank/DDBJ databases">
        <title>Complete genome of Methanothermobacter tenebrarum strain RMAS.</title>
        <authorList>
            <person name="Nakamura K."/>
            <person name="Oshima K."/>
            <person name="Hattori M."/>
            <person name="Kamagata Y."/>
            <person name="Takamizawa K."/>
        </authorList>
    </citation>
    <scope>NUCLEOTIDE SEQUENCE [LARGE SCALE GENOMIC DNA]</scope>
    <source>
        <strain evidence="7 8">RMAS</strain>
    </source>
</reference>
<dbReference type="GeneID" id="71964915"/>
<dbReference type="RefSeq" id="WP_248564875.1">
    <property type="nucleotide sequence ID" value="NZ_AP025698.1"/>
</dbReference>
<evidence type="ECO:0000256" key="6">
    <source>
        <dbReference type="SAM" id="Phobius"/>
    </source>
</evidence>
<name>A0ABN6PC31_9EURY</name>
<evidence type="ECO:0000256" key="5">
    <source>
        <dbReference type="ARBA" id="ARBA00023136"/>
    </source>
</evidence>
<comment type="subcellular location">
    <subcellularLocation>
        <location evidence="1">Cell membrane</location>
        <topology evidence="1">Single-pass membrane protein</topology>
    </subcellularLocation>
</comment>